<dbReference type="Gene3D" id="3.40.710.10">
    <property type="entry name" value="DD-peptidase/beta-lactamase superfamily"/>
    <property type="match status" value="1"/>
</dbReference>
<dbReference type="InterPro" id="IPR050491">
    <property type="entry name" value="AmpC-like"/>
</dbReference>
<sequence length="201" mass="22139">MEHSKYTHHPIPYRLRYQIDHGFGSGYLILGKIIETVSGLTYEDFLDNRIFQPAGMQNTGLDSRAILLHKASGYELTPPGELQNASYMDMSNAYSAGGLVSTTEDLHLLDSALDQGVLLSRGRTAQIFDFDEQQPYRYGWHLARTARNQALAFHHGGINGYTASYMKLLDQKAAVIVLSNVSTLLTSTLAGVIAEALDSGK</sequence>
<dbReference type="PANTHER" id="PTHR46825">
    <property type="entry name" value="D-ALANYL-D-ALANINE-CARBOXYPEPTIDASE/ENDOPEPTIDASE AMPH"/>
    <property type="match status" value="1"/>
</dbReference>
<keyword evidence="4" id="KW-0378">Hydrolase</keyword>
<dbReference type="GO" id="GO:0016787">
    <property type="term" value="F:hydrolase activity"/>
    <property type="evidence" value="ECO:0007669"/>
    <property type="project" value="UniProtKB-KW"/>
</dbReference>
<evidence type="ECO:0000256" key="2">
    <source>
        <dbReference type="ARBA" id="ARBA00023136"/>
    </source>
</evidence>
<protein>
    <submittedName>
        <fullName evidence="4">Serine hydrolase</fullName>
    </submittedName>
</protein>
<name>A0A7X3JZC1_9BACL</name>
<dbReference type="AlphaFoldDB" id="A0A7X3JZC1"/>
<accession>A0A7X3JZC1</accession>
<evidence type="ECO:0000256" key="1">
    <source>
        <dbReference type="ARBA" id="ARBA00004370"/>
    </source>
</evidence>
<dbReference type="SUPFAM" id="SSF56601">
    <property type="entry name" value="beta-lactamase/transpeptidase-like"/>
    <property type="match status" value="1"/>
</dbReference>
<organism evidence="4 5">
    <name type="scientific">Paenibacillus lutrae</name>
    <dbReference type="NCBI Taxonomy" id="2078573"/>
    <lineage>
        <taxon>Bacteria</taxon>
        <taxon>Bacillati</taxon>
        <taxon>Bacillota</taxon>
        <taxon>Bacilli</taxon>
        <taxon>Bacillales</taxon>
        <taxon>Paenibacillaceae</taxon>
        <taxon>Paenibacillus</taxon>
    </lineage>
</organism>
<dbReference type="GO" id="GO:0016020">
    <property type="term" value="C:membrane"/>
    <property type="evidence" value="ECO:0007669"/>
    <property type="project" value="UniProtKB-SubCell"/>
</dbReference>
<dbReference type="PANTHER" id="PTHR46825:SF11">
    <property type="entry name" value="PENICILLIN-BINDING PROTEIN 4"/>
    <property type="match status" value="1"/>
</dbReference>
<evidence type="ECO:0000313" key="5">
    <source>
        <dbReference type="Proteomes" id="UP000490800"/>
    </source>
</evidence>
<dbReference type="InterPro" id="IPR001466">
    <property type="entry name" value="Beta-lactam-related"/>
</dbReference>
<proteinExistence type="predicted"/>
<dbReference type="Proteomes" id="UP000490800">
    <property type="component" value="Unassembled WGS sequence"/>
</dbReference>
<evidence type="ECO:0000313" key="4">
    <source>
        <dbReference type="EMBL" id="MVO99917.1"/>
    </source>
</evidence>
<dbReference type="OrthoDB" id="9803467at2"/>
<feature type="domain" description="Beta-lactamase-related" evidence="3">
    <location>
        <begin position="26"/>
        <end position="183"/>
    </location>
</feature>
<dbReference type="RefSeq" id="WP_157335259.1">
    <property type="nucleotide sequence ID" value="NZ_RHLK01000004.1"/>
</dbReference>
<keyword evidence="2" id="KW-0472">Membrane</keyword>
<comment type="caution">
    <text evidence="4">The sequence shown here is derived from an EMBL/GenBank/DDBJ whole genome shotgun (WGS) entry which is preliminary data.</text>
</comment>
<keyword evidence="5" id="KW-1185">Reference proteome</keyword>
<comment type="subcellular location">
    <subcellularLocation>
        <location evidence="1">Membrane</location>
    </subcellularLocation>
</comment>
<dbReference type="InterPro" id="IPR012338">
    <property type="entry name" value="Beta-lactam/transpept-like"/>
</dbReference>
<dbReference type="EMBL" id="RHLK01000004">
    <property type="protein sequence ID" value="MVO99917.1"/>
    <property type="molecule type" value="Genomic_DNA"/>
</dbReference>
<evidence type="ECO:0000259" key="3">
    <source>
        <dbReference type="Pfam" id="PF00144"/>
    </source>
</evidence>
<reference evidence="4 5" key="1">
    <citation type="journal article" date="2019" name="Microorganisms">
        <title>Paenibacillus lutrae sp. nov., A Chitinolytic Species Isolated from A River Otter in Castril Natural Park, Granada, Spain.</title>
        <authorList>
            <person name="Rodriguez M."/>
            <person name="Reina J.C."/>
            <person name="Bejar V."/>
            <person name="Llamas I."/>
        </authorList>
    </citation>
    <scope>NUCLEOTIDE SEQUENCE [LARGE SCALE GENOMIC DNA]</scope>
    <source>
        <strain evidence="4 5">N10</strain>
    </source>
</reference>
<dbReference type="Pfam" id="PF00144">
    <property type="entry name" value="Beta-lactamase"/>
    <property type="match status" value="1"/>
</dbReference>
<gene>
    <name evidence="4" type="ORF">EDM21_10305</name>
</gene>